<keyword evidence="1" id="KW-0346">Stress response</keyword>
<evidence type="ECO:0000256" key="1">
    <source>
        <dbReference type="ARBA" id="ARBA00023016"/>
    </source>
</evidence>
<dbReference type="Proteomes" id="UP000681722">
    <property type="component" value="Unassembled WGS sequence"/>
</dbReference>
<dbReference type="GO" id="GO:0019243">
    <property type="term" value="P:methylglyoxal catabolic process to D-lactate via S-lactoyl-glutathione"/>
    <property type="evidence" value="ECO:0007669"/>
    <property type="project" value="TreeGrafter"/>
</dbReference>
<evidence type="ECO:0000256" key="2">
    <source>
        <dbReference type="ARBA" id="ARBA00023239"/>
    </source>
</evidence>
<dbReference type="GO" id="GO:0005737">
    <property type="term" value="C:cytoplasm"/>
    <property type="evidence" value="ECO:0007669"/>
    <property type="project" value="TreeGrafter"/>
</dbReference>
<proteinExistence type="inferred from homology"/>
<comment type="caution">
    <text evidence="5">The sequence shown here is derived from an EMBL/GenBank/DDBJ whole genome shotgun (WGS) entry which is preliminary data.</text>
</comment>
<organism evidence="5 7">
    <name type="scientific">Didymodactylos carnosus</name>
    <dbReference type="NCBI Taxonomy" id="1234261"/>
    <lineage>
        <taxon>Eukaryota</taxon>
        <taxon>Metazoa</taxon>
        <taxon>Spiralia</taxon>
        <taxon>Gnathifera</taxon>
        <taxon>Rotifera</taxon>
        <taxon>Eurotatoria</taxon>
        <taxon>Bdelloidea</taxon>
        <taxon>Philodinida</taxon>
        <taxon>Philodinidae</taxon>
        <taxon>Didymodactylos</taxon>
    </lineage>
</organism>
<keyword evidence="2" id="KW-0456">Lyase</keyword>
<dbReference type="CDD" id="cd03141">
    <property type="entry name" value="GATase1_Hsp31_like"/>
    <property type="match status" value="1"/>
</dbReference>
<sequence>MIHHAVLNVEHEYTVDFASVKGGLAPVDPSSIDLKDAVNKQFWEGEGKSLTENTKKASKIYPNDYDAVFYAGGHGVMWDFPTNPDLWNISETIWNNGGVVAAVCHGPAGLVNLKDKNGEYIIQGRQVAGFTNEEEEAVGMTKVVPFLLEDALKKQGGVYSKAANWESYVKVDGKLITGQNPASAAAVGEEIAKLLR</sequence>
<dbReference type="PANTHER" id="PTHR48094">
    <property type="entry name" value="PROTEIN/NUCLEIC ACID DEGLYCASE DJ-1-RELATED"/>
    <property type="match status" value="1"/>
</dbReference>
<dbReference type="PANTHER" id="PTHR48094:SF11">
    <property type="entry name" value="GLUTATHIONE-INDEPENDENT GLYOXALASE HSP31-RELATED"/>
    <property type="match status" value="1"/>
</dbReference>
<gene>
    <name evidence="5" type="ORF">GPM918_LOCUS13834</name>
    <name evidence="6" type="ORF">SRO942_LOCUS13834</name>
</gene>
<reference evidence="5" key="1">
    <citation type="submission" date="2021-02" db="EMBL/GenBank/DDBJ databases">
        <authorList>
            <person name="Nowell W R."/>
        </authorList>
    </citation>
    <scope>NUCLEOTIDE SEQUENCE</scope>
</reference>
<dbReference type="GO" id="GO:0019172">
    <property type="term" value="F:glyoxalase III activity"/>
    <property type="evidence" value="ECO:0007669"/>
    <property type="project" value="TreeGrafter"/>
</dbReference>
<name>A0A814GWV1_9BILA</name>
<evidence type="ECO:0000313" key="7">
    <source>
        <dbReference type="Proteomes" id="UP000663829"/>
    </source>
</evidence>
<keyword evidence="7" id="KW-1185">Reference proteome</keyword>
<dbReference type="InterPro" id="IPR002818">
    <property type="entry name" value="DJ-1/PfpI"/>
</dbReference>
<dbReference type="Proteomes" id="UP000663829">
    <property type="component" value="Unassembled WGS sequence"/>
</dbReference>
<evidence type="ECO:0000256" key="3">
    <source>
        <dbReference type="ARBA" id="ARBA00038493"/>
    </source>
</evidence>
<evidence type="ECO:0000259" key="4">
    <source>
        <dbReference type="Pfam" id="PF01965"/>
    </source>
</evidence>
<accession>A0A814GWV1</accession>
<dbReference type="SUPFAM" id="SSF52317">
    <property type="entry name" value="Class I glutamine amidotransferase-like"/>
    <property type="match status" value="1"/>
</dbReference>
<dbReference type="EMBL" id="CAJNOQ010003241">
    <property type="protein sequence ID" value="CAF1002491.1"/>
    <property type="molecule type" value="Genomic_DNA"/>
</dbReference>
<comment type="similarity">
    <text evidence="3">Belongs to the peptidase C56 family. HSP31-like subfamily.</text>
</comment>
<feature type="domain" description="DJ-1/PfpI" evidence="4">
    <location>
        <begin position="13"/>
        <end position="193"/>
    </location>
</feature>
<evidence type="ECO:0000313" key="6">
    <source>
        <dbReference type="EMBL" id="CAF3773897.1"/>
    </source>
</evidence>
<evidence type="ECO:0000313" key="5">
    <source>
        <dbReference type="EMBL" id="CAF1002491.1"/>
    </source>
</evidence>
<dbReference type="AlphaFoldDB" id="A0A814GWV1"/>
<dbReference type="EMBL" id="CAJOBC010003241">
    <property type="protein sequence ID" value="CAF3773897.1"/>
    <property type="molecule type" value="Genomic_DNA"/>
</dbReference>
<dbReference type="OrthoDB" id="543156at2759"/>
<protein>
    <recommendedName>
        <fullName evidence="4">DJ-1/PfpI domain-containing protein</fullName>
    </recommendedName>
</protein>
<dbReference type="InterPro" id="IPR050325">
    <property type="entry name" value="Prot/Nucl_acid_deglycase"/>
</dbReference>
<dbReference type="Gene3D" id="3.40.50.880">
    <property type="match status" value="1"/>
</dbReference>
<dbReference type="InterPro" id="IPR029062">
    <property type="entry name" value="Class_I_gatase-like"/>
</dbReference>
<dbReference type="Pfam" id="PF01965">
    <property type="entry name" value="DJ-1_PfpI"/>
    <property type="match status" value="1"/>
</dbReference>